<dbReference type="NCBIfam" id="TIGR01766">
    <property type="entry name" value="IS200/IS605 family accessory protein TnpB-like domain"/>
    <property type="match status" value="1"/>
</dbReference>
<evidence type="ECO:0000256" key="7">
    <source>
        <dbReference type="ARBA" id="ARBA00023172"/>
    </source>
</evidence>
<comment type="similarity">
    <text evidence="2">In the N-terminal section; belongs to the transposase 2 family.</text>
</comment>
<protein>
    <submittedName>
        <fullName evidence="11">IS200/IS605 family element transposase accessory protein TnpB</fullName>
    </submittedName>
</protein>
<keyword evidence="7" id="KW-0233">DNA recombination</keyword>
<name>A0A5B0GZ15_9BURK</name>
<evidence type="ECO:0000259" key="9">
    <source>
        <dbReference type="Pfam" id="PF07282"/>
    </source>
</evidence>
<keyword evidence="5" id="KW-0862">Zinc</keyword>
<keyword evidence="12" id="KW-1185">Reference proteome</keyword>
<dbReference type="NCBIfam" id="NF040570">
    <property type="entry name" value="guided_TnpB"/>
    <property type="match status" value="1"/>
</dbReference>
<dbReference type="GO" id="GO:0046872">
    <property type="term" value="F:metal ion binding"/>
    <property type="evidence" value="ECO:0007669"/>
    <property type="project" value="UniProtKB-KW"/>
</dbReference>
<dbReference type="Pfam" id="PF12323">
    <property type="entry name" value="HTH_OrfB_IS605"/>
    <property type="match status" value="1"/>
</dbReference>
<dbReference type="Pfam" id="PF07282">
    <property type="entry name" value="Cas12f1-like_TNB"/>
    <property type="match status" value="1"/>
</dbReference>
<evidence type="ECO:0000256" key="5">
    <source>
        <dbReference type="ARBA" id="ARBA00022833"/>
    </source>
</evidence>
<evidence type="ECO:0000259" key="10">
    <source>
        <dbReference type="Pfam" id="PF12323"/>
    </source>
</evidence>
<dbReference type="GO" id="GO:0006310">
    <property type="term" value="P:DNA recombination"/>
    <property type="evidence" value="ECO:0007669"/>
    <property type="project" value="UniProtKB-KW"/>
</dbReference>
<dbReference type="PANTHER" id="PTHR30405">
    <property type="entry name" value="TRANSPOSASE"/>
    <property type="match status" value="1"/>
</dbReference>
<evidence type="ECO:0000313" key="11">
    <source>
        <dbReference type="EMBL" id="KAA1008187.1"/>
    </source>
</evidence>
<evidence type="ECO:0000313" key="12">
    <source>
        <dbReference type="Proteomes" id="UP000325273"/>
    </source>
</evidence>
<dbReference type="GO" id="GO:0032196">
    <property type="term" value="P:transposition"/>
    <property type="evidence" value="ECO:0007669"/>
    <property type="project" value="UniProtKB-KW"/>
</dbReference>
<keyword evidence="3" id="KW-0815">Transposition</keyword>
<comment type="similarity">
    <text evidence="1">In the C-terminal section; belongs to the transposase 35 family.</text>
</comment>
<feature type="domain" description="Transposase putative helix-turn-helix" evidence="10">
    <location>
        <begin position="1"/>
        <end position="47"/>
    </location>
</feature>
<dbReference type="Proteomes" id="UP000325273">
    <property type="component" value="Unassembled WGS sequence"/>
</dbReference>
<dbReference type="InterPro" id="IPR051399">
    <property type="entry name" value="RNA-guided_DNA_endo/Transpos"/>
</dbReference>
<dbReference type="GO" id="GO:0003677">
    <property type="term" value="F:DNA binding"/>
    <property type="evidence" value="ECO:0007669"/>
    <property type="project" value="UniProtKB-KW"/>
</dbReference>
<dbReference type="EMBL" id="VTUZ01000015">
    <property type="protein sequence ID" value="KAA1008187.1"/>
    <property type="molecule type" value="Genomic_DNA"/>
</dbReference>
<evidence type="ECO:0000256" key="6">
    <source>
        <dbReference type="ARBA" id="ARBA00023125"/>
    </source>
</evidence>
<dbReference type="RefSeq" id="WP_149672114.1">
    <property type="nucleotide sequence ID" value="NZ_VTUZ01000015.1"/>
</dbReference>
<dbReference type="InterPro" id="IPR021027">
    <property type="entry name" value="Transposase_put_HTH"/>
</dbReference>
<gene>
    <name evidence="11" type="ORF">FVF58_22835</name>
</gene>
<feature type="domain" description="Probable transposase IS891/IS1136/IS1341" evidence="8">
    <location>
        <begin position="173"/>
        <end position="279"/>
    </location>
</feature>
<keyword evidence="4" id="KW-0479">Metal-binding</keyword>
<sequence length="377" mass="42417">MDIKLAYRFRFYPTPGQEVILARTFGCARFAYNHMLRLRTDAWYQRQERVGYHETSAALTALKKTPEHAWLNEVSSVPVQQALRHLQTAFANFFAKRAKYPNFRRKDGVQSAEYTTSAFKWDGVSLKLAKMDVPLAIRWSRTIPQGAKITTVTVSKDTAGRYHVSMLCDDVVAAKPKAQSQVGIDLGLTHFAILSTGEKIAAPNAFRKNEAKLARLQRRLAKKQKGSANRKKAKLKVARMHARTADSRRDFLHKLSTRLINENQVIAIESLSVKNMQKKRSLAKSISDASWSEFVGLLEYKAQWYGRTLVGIDRWYPSSKRCSDCGHTVAKMPLNVRSWTCPECGSIHDRDINAARNVLAAGLAASAHGESVSPMSF</sequence>
<feature type="domain" description="Cas12f1-like TNB" evidence="9">
    <location>
        <begin position="291"/>
        <end position="358"/>
    </location>
</feature>
<dbReference type="Pfam" id="PF01385">
    <property type="entry name" value="OrfB_IS605"/>
    <property type="match status" value="1"/>
</dbReference>
<reference evidence="11 12" key="1">
    <citation type="submission" date="2019-08" db="EMBL/GenBank/DDBJ databases">
        <title>Paraburkholderia sp. DCY113.</title>
        <authorList>
            <person name="Kang J."/>
        </authorList>
    </citation>
    <scope>NUCLEOTIDE SEQUENCE [LARGE SCALE GENOMIC DNA]</scope>
    <source>
        <strain evidence="11 12">DCY113</strain>
    </source>
</reference>
<evidence type="ECO:0000256" key="3">
    <source>
        <dbReference type="ARBA" id="ARBA00022578"/>
    </source>
</evidence>
<keyword evidence="6" id="KW-0238">DNA-binding</keyword>
<accession>A0A5B0GZ15</accession>
<evidence type="ECO:0000256" key="1">
    <source>
        <dbReference type="ARBA" id="ARBA00008761"/>
    </source>
</evidence>
<dbReference type="AlphaFoldDB" id="A0A5B0GZ15"/>
<evidence type="ECO:0000259" key="8">
    <source>
        <dbReference type="Pfam" id="PF01385"/>
    </source>
</evidence>
<proteinExistence type="inferred from homology"/>
<organism evidence="11 12">
    <name type="scientific">Paraburkholderia panacisoli</name>
    <dbReference type="NCBI Taxonomy" id="2603818"/>
    <lineage>
        <taxon>Bacteria</taxon>
        <taxon>Pseudomonadati</taxon>
        <taxon>Pseudomonadota</taxon>
        <taxon>Betaproteobacteria</taxon>
        <taxon>Burkholderiales</taxon>
        <taxon>Burkholderiaceae</taxon>
        <taxon>Paraburkholderia</taxon>
    </lineage>
</organism>
<dbReference type="InterPro" id="IPR010095">
    <property type="entry name" value="Cas12f1-like_TNB"/>
</dbReference>
<evidence type="ECO:0000256" key="2">
    <source>
        <dbReference type="ARBA" id="ARBA00011044"/>
    </source>
</evidence>
<comment type="caution">
    <text evidence="11">The sequence shown here is derived from an EMBL/GenBank/DDBJ whole genome shotgun (WGS) entry which is preliminary data.</text>
</comment>
<dbReference type="InterPro" id="IPR001959">
    <property type="entry name" value="Transposase"/>
</dbReference>
<dbReference type="PANTHER" id="PTHR30405:SF25">
    <property type="entry name" value="RNA-GUIDED DNA ENDONUCLEASE INSQ-RELATED"/>
    <property type="match status" value="1"/>
</dbReference>
<evidence type="ECO:0000256" key="4">
    <source>
        <dbReference type="ARBA" id="ARBA00022723"/>
    </source>
</evidence>